<dbReference type="PROSITE" id="PS00041">
    <property type="entry name" value="HTH_ARAC_FAMILY_1"/>
    <property type="match status" value="1"/>
</dbReference>
<gene>
    <name evidence="5" type="ORF">SAMN05443668_11363</name>
</gene>
<organism evidence="5 6">
    <name type="scientific">Cryptosporangium aurantiacum</name>
    <dbReference type="NCBI Taxonomy" id="134849"/>
    <lineage>
        <taxon>Bacteria</taxon>
        <taxon>Bacillati</taxon>
        <taxon>Actinomycetota</taxon>
        <taxon>Actinomycetes</taxon>
        <taxon>Cryptosporangiales</taxon>
        <taxon>Cryptosporangiaceae</taxon>
        <taxon>Cryptosporangium</taxon>
    </lineage>
</organism>
<dbReference type="STRING" id="134849.SAMN05443668_11363"/>
<dbReference type="Gene3D" id="1.10.10.60">
    <property type="entry name" value="Homeodomain-like"/>
    <property type="match status" value="1"/>
</dbReference>
<keyword evidence="2" id="KW-0238">DNA-binding</keyword>
<keyword evidence="1" id="KW-0805">Transcription regulation</keyword>
<dbReference type="Proteomes" id="UP000184440">
    <property type="component" value="Unassembled WGS sequence"/>
</dbReference>
<dbReference type="SUPFAM" id="SSF46689">
    <property type="entry name" value="Homeodomain-like"/>
    <property type="match status" value="2"/>
</dbReference>
<dbReference type="Pfam" id="PF01965">
    <property type="entry name" value="DJ-1_PfpI"/>
    <property type="match status" value="1"/>
</dbReference>
<dbReference type="EMBL" id="FRCS01000013">
    <property type="protein sequence ID" value="SHN45878.1"/>
    <property type="molecule type" value="Genomic_DNA"/>
</dbReference>
<proteinExistence type="predicted"/>
<dbReference type="AlphaFoldDB" id="A0A1M7RIH2"/>
<feature type="domain" description="HTH araC/xylS-type" evidence="4">
    <location>
        <begin position="211"/>
        <end position="309"/>
    </location>
</feature>
<dbReference type="InterPro" id="IPR009057">
    <property type="entry name" value="Homeodomain-like_sf"/>
</dbReference>
<dbReference type="Gene3D" id="3.40.50.880">
    <property type="match status" value="1"/>
</dbReference>
<dbReference type="SUPFAM" id="SSF52317">
    <property type="entry name" value="Class I glutamine amidotransferase-like"/>
    <property type="match status" value="1"/>
</dbReference>
<evidence type="ECO:0000259" key="4">
    <source>
        <dbReference type="PROSITE" id="PS01124"/>
    </source>
</evidence>
<dbReference type="InterPro" id="IPR052158">
    <property type="entry name" value="INH-QAR"/>
</dbReference>
<dbReference type="SMART" id="SM00342">
    <property type="entry name" value="HTH_ARAC"/>
    <property type="match status" value="1"/>
</dbReference>
<dbReference type="InterPro" id="IPR018060">
    <property type="entry name" value="HTH_AraC"/>
</dbReference>
<evidence type="ECO:0000313" key="6">
    <source>
        <dbReference type="Proteomes" id="UP000184440"/>
    </source>
</evidence>
<dbReference type="PANTHER" id="PTHR43130:SF3">
    <property type="entry name" value="HTH-TYPE TRANSCRIPTIONAL REGULATOR RV1931C"/>
    <property type="match status" value="1"/>
</dbReference>
<evidence type="ECO:0000313" key="5">
    <source>
        <dbReference type="EMBL" id="SHN45878.1"/>
    </source>
</evidence>
<dbReference type="PROSITE" id="PS01124">
    <property type="entry name" value="HTH_ARAC_FAMILY_2"/>
    <property type="match status" value="1"/>
</dbReference>
<dbReference type="InterPro" id="IPR002818">
    <property type="entry name" value="DJ-1/PfpI"/>
</dbReference>
<dbReference type="PANTHER" id="PTHR43130">
    <property type="entry name" value="ARAC-FAMILY TRANSCRIPTIONAL REGULATOR"/>
    <property type="match status" value="1"/>
</dbReference>
<keyword evidence="3" id="KW-0804">Transcription</keyword>
<dbReference type="OrthoDB" id="9803764at2"/>
<reference evidence="5 6" key="1">
    <citation type="submission" date="2016-11" db="EMBL/GenBank/DDBJ databases">
        <authorList>
            <person name="Jaros S."/>
            <person name="Januszkiewicz K."/>
            <person name="Wedrychowicz H."/>
        </authorList>
    </citation>
    <scope>NUCLEOTIDE SEQUENCE [LARGE SCALE GENOMIC DNA]</scope>
    <source>
        <strain evidence="5 6">DSM 46144</strain>
    </source>
</reference>
<dbReference type="InterPro" id="IPR018062">
    <property type="entry name" value="HTH_AraC-typ_CS"/>
</dbReference>
<evidence type="ECO:0000256" key="2">
    <source>
        <dbReference type="ARBA" id="ARBA00023125"/>
    </source>
</evidence>
<evidence type="ECO:0000256" key="1">
    <source>
        <dbReference type="ARBA" id="ARBA00023015"/>
    </source>
</evidence>
<dbReference type="GO" id="GO:0043565">
    <property type="term" value="F:sequence-specific DNA binding"/>
    <property type="evidence" value="ECO:0007669"/>
    <property type="project" value="InterPro"/>
</dbReference>
<dbReference type="GO" id="GO:0003700">
    <property type="term" value="F:DNA-binding transcription factor activity"/>
    <property type="evidence" value="ECO:0007669"/>
    <property type="project" value="InterPro"/>
</dbReference>
<dbReference type="RefSeq" id="WP_073262674.1">
    <property type="nucleotide sequence ID" value="NZ_FRCS01000013.1"/>
</dbReference>
<keyword evidence="6" id="KW-1185">Reference proteome</keyword>
<dbReference type="InterPro" id="IPR029062">
    <property type="entry name" value="Class_I_gatase-like"/>
</dbReference>
<sequence>MKDVLIVVYDGVTLLDVAGPLQVLHAPQAYRTRLASPDGAPVTTDVGVPLAVDTALSAVRTPPDTLLVPGDLGLRSADGMPDGVVDQLTRIAPDVRRVASVCGGALLLAAAGLLDGRRATTHWALCEVLAQRFPAVTVEPDAIVVRDGSLLTSAGVTAGIDLSLALLEEDLGPDVARTVARWLVVFLQRPGGQAQYGIPKPGPVPRNPALRAAVDAVAADPAAPHTLESLAQTAAVSARHLGRLFRRELNATPAQYVESTRLAAARTLLESSDAVLPAVARQSGFGSDETLRRVFLKHLGIPPHAYRERFHPFGRNDR</sequence>
<evidence type="ECO:0000256" key="3">
    <source>
        <dbReference type="ARBA" id="ARBA00023163"/>
    </source>
</evidence>
<name>A0A1M7RIH2_9ACTN</name>
<dbReference type="Pfam" id="PF12833">
    <property type="entry name" value="HTH_18"/>
    <property type="match status" value="1"/>
</dbReference>
<dbReference type="CDD" id="cd03137">
    <property type="entry name" value="GATase1_AraC_1"/>
    <property type="match status" value="1"/>
</dbReference>
<accession>A0A1M7RIH2</accession>
<protein>
    <submittedName>
        <fullName evidence="5">Transcriptional regulator, AraC family with amidase-like domain</fullName>
    </submittedName>
</protein>